<name>A1ZEM4_MICM2</name>
<dbReference type="EMBL" id="AAWS01000004">
    <property type="protein sequence ID" value="EAY30976.1"/>
    <property type="molecule type" value="Genomic_DNA"/>
</dbReference>
<dbReference type="OrthoDB" id="9812611at2"/>
<feature type="domain" description="AntA/AntB antirepressor" evidence="2">
    <location>
        <begin position="38"/>
        <end position="90"/>
    </location>
</feature>
<evidence type="ECO:0000259" key="2">
    <source>
        <dbReference type="Pfam" id="PF08346"/>
    </source>
</evidence>
<reference evidence="3 4" key="1">
    <citation type="submission" date="2007-01" db="EMBL/GenBank/DDBJ databases">
        <authorList>
            <person name="Haygood M."/>
            <person name="Podell S."/>
            <person name="Anderson C."/>
            <person name="Hopkinson B."/>
            <person name="Roe K."/>
            <person name="Barbeau K."/>
            <person name="Gaasterland T."/>
            <person name="Ferriera S."/>
            <person name="Johnson J."/>
            <person name="Kravitz S."/>
            <person name="Beeson K."/>
            <person name="Sutton G."/>
            <person name="Rogers Y.-H."/>
            <person name="Friedman R."/>
            <person name="Frazier M."/>
            <person name="Venter J.C."/>
        </authorList>
    </citation>
    <scope>NUCLEOTIDE SEQUENCE [LARGE SCALE GENOMIC DNA]</scope>
    <source>
        <strain evidence="3 4">ATCC 23134</strain>
    </source>
</reference>
<keyword evidence="4" id="KW-1185">Reference proteome</keyword>
<dbReference type="Pfam" id="PF08346">
    <property type="entry name" value="AntA"/>
    <property type="match status" value="1"/>
</dbReference>
<accession>A1ZEM4</accession>
<feature type="coiled-coil region" evidence="1">
    <location>
        <begin position="120"/>
        <end position="154"/>
    </location>
</feature>
<sequence>MKDLMNEITLYLQSNQTFPVDFEAFWQWCGYSTKQKAEQMLQKNFTQGIDFNFNREVKVQKEGKRQVTRKIKTYQLTIDCAKSFAMLAQTEKGREVRLYFLECEKRLKALTRGKNKLQILKESVETLIDHEERISDLEQEREDAKTYLAAINKAPSQTLFVDTRRAFDHLIKSFALAKGIPPQEVYATFYRQFSIRYQIQLYHLAQKADKTPIAWIESRGYITQAYDLARELFVE</sequence>
<dbReference type="Proteomes" id="UP000004095">
    <property type="component" value="Unassembled WGS sequence"/>
</dbReference>
<proteinExistence type="predicted"/>
<keyword evidence="1" id="KW-0175">Coiled coil</keyword>
<dbReference type="eggNOG" id="COG3561">
    <property type="taxonomic scope" value="Bacteria"/>
</dbReference>
<evidence type="ECO:0000256" key="1">
    <source>
        <dbReference type="SAM" id="Coils"/>
    </source>
</evidence>
<comment type="caution">
    <text evidence="3">The sequence shown here is derived from an EMBL/GenBank/DDBJ whole genome shotgun (WGS) entry which is preliminary data.</text>
</comment>
<evidence type="ECO:0000313" key="3">
    <source>
        <dbReference type="EMBL" id="EAY30976.1"/>
    </source>
</evidence>
<gene>
    <name evidence="3" type="ORF">M23134_07383</name>
</gene>
<evidence type="ECO:0000313" key="4">
    <source>
        <dbReference type="Proteomes" id="UP000004095"/>
    </source>
</evidence>
<protein>
    <recommendedName>
        <fullName evidence="2">AntA/AntB antirepressor domain-containing protein</fullName>
    </recommendedName>
</protein>
<dbReference type="AlphaFoldDB" id="A1ZEM4"/>
<dbReference type="InterPro" id="IPR013557">
    <property type="entry name" value="AntA/B_antirep"/>
</dbReference>
<dbReference type="RefSeq" id="WP_002694120.1">
    <property type="nucleotide sequence ID" value="NZ_AAWS01000004.1"/>
</dbReference>
<organism evidence="3 4">
    <name type="scientific">Microscilla marina ATCC 23134</name>
    <dbReference type="NCBI Taxonomy" id="313606"/>
    <lineage>
        <taxon>Bacteria</taxon>
        <taxon>Pseudomonadati</taxon>
        <taxon>Bacteroidota</taxon>
        <taxon>Cytophagia</taxon>
        <taxon>Cytophagales</taxon>
        <taxon>Microscillaceae</taxon>
        <taxon>Microscilla</taxon>
    </lineage>
</organism>